<keyword evidence="8" id="KW-1185">Reference proteome</keyword>
<protein>
    <submittedName>
        <fullName evidence="7">S24 family peptidase</fullName>
    </submittedName>
</protein>
<keyword evidence="3" id="KW-0805">Transcription regulation</keyword>
<keyword evidence="2" id="KW-0378">Hydrolase</keyword>
<dbReference type="EMBL" id="CP118246">
    <property type="protein sequence ID" value="WDR04247.1"/>
    <property type="molecule type" value="Genomic_DNA"/>
</dbReference>
<evidence type="ECO:0000256" key="2">
    <source>
        <dbReference type="ARBA" id="ARBA00022801"/>
    </source>
</evidence>
<evidence type="ECO:0000256" key="1">
    <source>
        <dbReference type="ARBA" id="ARBA00022670"/>
    </source>
</evidence>
<evidence type="ECO:0000256" key="4">
    <source>
        <dbReference type="ARBA" id="ARBA00023125"/>
    </source>
</evidence>
<dbReference type="PROSITE" id="PS50943">
    <property type="entry name" value="HTH_CROC1"/>
    <property type="match status" value="1"/>
</dbReference>
<dbReference type="Proteomes" id="UP001220530">
    <property type="component" value="Chromosome"/>
</dbReference>
<evidence type="ECO:0000313" key="7">
    <source>
        <dbReference type="EMBL" id="WDR04247.1"/>
    </source>
</evidence>
<gene>
    <name evidence="7" type="ORF">PSQ19_06170</name>
</gene>
<name>A0ABY7YST0_9HYPH</name>
<dbReference type="PANTHER" id="PTHR40661:SF3">
    <property type="entry name" value="FELS-1 PROPHAGE TRANSCRIPTIONAL REGULATOR"/>
    <property type="match status" value="1"/>
</dbReference>
<dbReference type="SUPFAM" id="SSF47413">
    <property type="entry name" value="lambda repressor-like DNA-binding domains"/>
    <property type="match status" value="1"/>
</dbReference>
<sequence>MIRAILKRQEWTQMRVADRLGVSQSTVNRWIKGADPEGRHRDAIRDFYAEIFGDFSASPKAIDRQENTSRIPDLAIFGGLGNGGFLDVTVDESGDFADPEHLRGYWTFPDYMVRAFRNMSNIYAWEVRGDSMDPTLSGGSVVFVDTKQNALPPNDIYALDYGDGLVVKRLKLIPRTDRIMVISDNERYGADELLRSDVHVYGRIVGWFQWR</sequence>
<accession>A0ABY7YST0</accession>
<keyword evidence="1" id="KW-0645">Protease</keyword>
<dbReference type="InterPro" id="IPR001387">
    <property type="entry name" value="Cro/C1-type_HTH"/>
</dbReference>
<proteinExistence type="predicted"/>
<dbReference type="InterPro" id="IPR019756">
    <property type="entry name" value="Pept_S26A_signal_pept_1_Ser-AS"/>
</dbReference>
<feature type="domain" description="HTH cro/C1-type" evidence="6">
    <location>
        <begin position="2"/>
        <end position="33"/>
    </location>
</feature>
<evidence type="ECO:0000256" key="3">
    <source>
        <dbReference type="ARBA" id="ARBA00023015"/>
    </source>
</evidence>
<dbReference type="PANTHER" id="PTHR40661">
    <property type="match status" value="1"/>
</dbReference>
<dbReference type="InterPro" id="IPR010982">
    <property type="entry name" value="Lambda_DNA-bd_dom_sf"/>
</dbReference>
<keyword evidence="4" id="KW-0238">DNA-binding</keyword>
<dbReference type="SUPFAM" id="SSF51306">
    <property type="entry name" value="LexA/Signal peptidase"/>
    <property type="match status" value="1"/>
</dbReference>
<evidence type="ECO:0000259" key="6">
    <source>
        <dbReference type="PROSITE" id="PS50943"/>
    </source>
</evidence>
<reference evidence="7 8" key="1">
    <citation type="submission" date="2023-02" db="EMBL/GenBank/DDBJ databases">
        <title>Devosia algicola sp. nov., isolated from the phycosphere of marine algae.</title>
        <authorList>
            <person name="Kim J.M."/>
            <person name="Lee J.K."/>
            <person name="Choi B.J."/>
            <person name="Bayburt H."/>
            <person name="Jeon C.O."/>
        </authorList>
    </citation>
    <scope>NUCLEOTIDE SEQUENCE [LARGE SCALE GENOMIC DNA]</scope>
    <source>
        <strain evidence="7 8">G20-9</strain>
    </source>
</reference>
<dbReference type="Gene3D" id="2.10.109.10">
    <property type="entry name" value="Umud Fragment, subunit A"/>
    <property type="match status" value="1"/>
</dbReference>
<dbReference type="Pfam" id="PF00717">
    <property type="entry name" value="Peptidase_S24"/>
    <property type="match status" value="1"/>
</dbReference>
<dbReference type="InterPro" id="IPR036286">
    <property type="entry name" value="LexA/Signal_pep-like_sf"/>
</dbReference>
<evidence type="ECO:0000256" key="5">
    <source>
        <dbReference type="ARBA" id="ARBA00023163"/>
    </source>
</evidence>
<dbReference type="CDD" id="cd06529">
    <property type="entry name" value="S24_LexA-like"/>
    <property type="match status" value="1"/>
</dbReference>
<dbReference type="Gene3D" id="1.10.260.40">
    <property type="entry name" value="lambda repressor-like DNA-binding domains"/>
    <property type="match status" value="1"/>
</dbReference>
<dbReference type="RefSeq" id="WP_282220629.1">
    <property type="nucleotide sequence ID" value="NZ_CP118246.1"/>
</dbReference>
<dbReference type="Pfam" id="PF13384">
    <property type="entry name" value="HTH_23"/>
    <property type="match status" value="1"/>
</dbReference>
<dbReference type="InterPro" id="IPR039418">
    <property type="entry name" value="LexA-like"/>
</dbReference>
<organism evidence="7 8">
    <name type="scientific">Devosia algicola</name>
    <dbReference type="NCBI Taxonomy" id="3026418"/>
    <lineage>
        <taxon>Bacteria</taxon>
        <taxon>Pseudomonadati</taxon>
        <taxon>Pseudomonadota</taxon>
        <taxon>Alphaproteobacteria</taxon>
        <taxon>Hyphomicrobiales</taxon>
        <taxon>Devosiaceae</taxon>
        <taxon>Devosia</taxon>
    </lineage>
</organism>
<dbReference type="CDD" id="cd00093">
    <property type="entry name" value="HTH_XRE"/>
    <property type="match status" value="1"/>
</dbReference>
<keyword evidence="5" id="KW-0804">Transcription</keyword>
<dbReference type="PROSITE" id="PS00501">
    <property type="entry name" value="SPASE_I_1"/>
    <property type="match status" value="1"/>
</dbReference>
<dbReference type="InterPro" id="IPR015927">
    <property type="entry name" value="Peptidase_S24_S26A/B/C"/>
</dbReference>
<evidence type="ECO:0000313" key="8">
    <source>
        <dbReference type="Proteomes" id="UP001220530"/>
    </source>
</evidence>